<evidence type="ECO:0000313" key="3">
    <source>
        <dbReference type="Proteomes" id="UP000233551"/>
    </source>
</evidence>
<accession>A0A2I0HK54</accession>
<gene>
    <name evidence="2" type="ORF">CRG98_047568</name>
</gene>
<comment type="caution">
    <text evidence="2">The sequence shown here is derived from an EMBL/GenBank/DDBJ whole genome shotgun (WGS) entry which is preliminary data.</text>
</comment>
<keyword evidence="3" id="KW-1185">Reference proteome</keyword>
<dbReference type="AlphaFoldDB" id="A0A2I0HK54"/>
<reference evidence="2 3" key="1">
    <citation type="submission" date="2017-11" db="EMBL/GenBank/DDBJ databases">
        <title>De-novo sequencing of pomegranate (Punica granatum L.) genome.</title>
        <authorList>
            <person name="Akparov Z."/>
            <person name="Amiraslanov A."/>
            <person name="Hajiyeva S."/>
            <person name="Abbasov M."/>
            <person name="Kaur K."/>
            <person name="Hamwieh A."/>
            <person name="Solovyev V."/>
            <person name="Salamov A."/>
            <person name="Braich B."/>
            <person name="Kosarev P."/>
            <person name="Mahmoud A."/>
            <person name="Hajiyev E."/>
            <person name="Babayeva S."/>
            <person name="Izzatullayeva V."/>
            <person name="Mammadov A."/>
            <person name="Mammadov A."/>
            <person name="Sharifova S."/>
            <person name="Ojaghi J."/>
            <person name="Eynullazada K."/>
            <person name="Bayramov B."/>
            <person name="Abdulazimova A."/>
            <person name="Shahmuradov I."/>
        </authorList>
    </citation>
    <scope>NUCLEOTIDE SEQUENCE [LARGE SCALE GENOMIC DNA]</scope>
    <source>
        <strain evidence="3">cv. AG2017</strain>
        <tissue evidence="2">Leaf</tissue>
    </source>
</reference>
<sequence>MAALPVGTLFPSLLFRVLVICGSVGPVETLLRCCQFDRTLAHVGLPINIYVWTILVTSNTLAIWGNGQETVRGDGAEGNTISR</sequence>
<keyword evidence="1" id="KW-0732">Signal</keyword>
<dbReference type="Proteomes" id="UP000233551">
    <property type="component" value="Unassembled WGS sequence"/>
</dbReference>
<evidence type="ECO:0000256" key="1">
    <source>
        <dbReference type="SAM" id="SignalP"/>
    </source>
</evidence>
<protein>
    <submittedName>
        <fullName evidence="2">Uncharacterized protein</fullName>
    </submittedName>
</protein>
<feature type="signal peptide" evidence="1">
    <location>
        <begin position="1"/>
        <end position="29"/>
    </location>
</feature>
<feature type="chain" id="PRO_5014180715" evidence="1">
    <location>
        <begin position="30"/>
        <end position="83"/>
    </location>
</feature>
<name>A0A2I0HK54_PUNGR</name>
<dbReference type="EMBL" id="PGOL01008114">
    <property type="protein sequence ID" value="PKI32041.1"/>
    <property type="molecule type" value="Genomic_DNA"/>
</dbReference>
<proteinExistence type="predicted"/>
<organism evidence="2 3">
    <name type="scientific">Punica granatum</name>
    <name type="common">Pomegranate</name>
    <dbReference type="NCBI Taxonomy" id="22663"/>
    <lineage>
        <taxon>Eukaryota</taxon>
        <taxon>Viridiplantae</taxon>
        <taxon>Streptophyta</taxon>
        <taxon>Embryophyta</taxon>
        <taxon>Tracheophyta</taxon>
        <taxon>Spermatophyta</taxon>
        <taxon>Magnoliopsida</taxon>
        <taxon>eudicotyledons</taxon>
        <taxon>Gunneridae</taxon>
        <taxon>Pentapetalae</taxon>
        <taxon>rosids</taxon>
        <taxon>malvids</taxon>
        <taxon>Myrtales</taxon>
        <taxon>Lythraceae</taxon>
        <taxon>Punica</taxon>
    </lineage>
</organism>
<evidence type="ECO:0000313" key="2">
    <source>
        <dbReference type="EMBL" id="PKI32041.1"/>
    </source>
</evidence>